<dbReference type="PANTHER" id="PTHR35004">
    <property type="entry name" value="TRANSPOSASE RV3428C-RELATED"/>
    <property type="match status" value="1"/>
</dbReference>
<evidence type="ECO:0000313" key="2">
    <source>
        <dbReference type="EMBL" id="MCS0592673.1"/>
    </source>
</evidence>
<dbReference type="InterPro" id="IPR001584">
    <property type="entry name" value="Integrase_cat-core"/>
</dbReference>
<comment type="caution">
    <text evidence="2">The sequence shown here is derived from an EMBL/GenBank/DDBJ whole genome shotgun (WGS) entry which is preliminary data.</text>
</comment>
<dbReference type="Pfam" id="PF13683">
    <property type="entry name" value="rve_3"/>
    <property type="match status" value="1"/>
</dbReference>
<evidence type="ECO:0000313" key="3">
    <source>
        <dbReference type="Proteomes" id="UP001205560"/>
    </source>
</evidence>
<name>A0ABT2AEM4_9BURK</name>
<dbReference type="RefSeq" id="WP_258848437.1">
    <property type="nucleotide sequence ID" value="NZ_JANUGX010000078.1"/>
</dbReference>
<dbReference type="Proteomes" id="UP001205560">
    <property type="component" value="Unassembled WGS sequence"/>
</dbReference>
<reference evidence="2 3" key="1">
    <citation type="submission" date="2022-08" db="EMBL/GenBank/DDBJ databases">
        <title>Reclassification of Massilia species as members of the genera Telluria, Duganella, Pseudoduganella, Mokoshia gen. nov. and Zemynaea gen. nov. using orthogonal and non-orthogonal genome-based approaches.</title>
        <authorList>
            <person name="Bowman J.P."/>
        </authorList>
    </citation>
    <scope>NUCLEOTIDE SEQUENCE [LARGE SCALE GENOMIC DNA]</scope>
    <source>
        <strain evidence="2 3">LMG 28164</strain>
    </source>
</reference>
<organism evidence="2 3">
    <name type="scientific">Massilia norwichensis</name>
    <dbReference type="NCBI Taxonomy" id="1442366"/>
    <lineage>
        <taxon>Bacteria</taxon>
        <taxon>Pseudomonadati</taxon>
        <taxon>Pseudomonadota</taxon>
        <taxon>Betaproteobacteria</taxon>
        <taxon>Burkholderiales</taxon>
        <taxon>Oxalobacteraceae</taxon>
        <taxon>Telluria group</taxon>
        <taxon>Massilia</taxon>
    </lineage>
</organism>
<dbReference type="SUPFAM" id="SSF46689">
    <property type="entry name" value="Homeodomain-like"/>
    <property type="match status" value="1"/>
</dbReference>
<accession>A0ABT2AEM4</accession>
<dbReference type="InterPro" id="IPR009057">
    <property type="entry name" value="Homeodomain-like_sf"/>
</dbReference>
<dbReference type="SUPFAM" id="SSF53098">
    <property type="entry name" value="Ribonuclease H-like"/>
    <property type="match status" value="1"/>
</dbReference>
<dbReference type="Pfam" id="PF13565">
    <property type="entry name" value="HTH_32"/>
    <property type="match status" value="1"/>
</dbReference>
<evidence type="ECO:0000259" key="1">
    <source>
        <dbReference type="PROSITE" id="PS50994"/>
    </source>
</evidence>
<dbReference type="EMBL" id="JANUGX010000078">
    <property type="protein sequence ID" value="MCS0592673.1"/>
    <property type="molecule type" value="Genomic_DNA"/>
</dbReference>
<feature type="domain" description="Integrase catalytic" evidence="1">
    <location>
        <begin position="134"/>
        <end position="303"/>
    </location>
</feature>
<sequence length="378" mass="43212">MPWKECSKMSSRHEFAMLASAPGANIQSLCRTFGISRKTGYVWLKRYQAEGVEGLVERSRKPQTSPNRSATEVEAQILALHDAYPCWGGRKLAALLPEGVPRPHHNTIAAILRRHGRQIAPQTDSVERTHLRFEHEAPNVLWQMDFKGHFPLTDKQAGRCHPLTVLDDHSRFAVCLDACPRETHDHVQAALIQTFRHYGMPQRITCDNGSPWRVAGEDSISRLEAWLIRLGIRVSHSRPYHPQTQGKDERFHRTLKRELLERTGFHSLQACQQAFDKWREQYNLVRPHEALGQKPPGTRYAASARPYPASLPDVEYDSHDKVIKVRKSGQIRFANREIFVGEGLLGELVAVRPAGEDGVFKVYFCDREIRTLDLRKEP</sequence>
<proteinExistence type="predicted"/>
<gene>
    <name evidence="2" type="ORF">NX782_26200</name>
</gene>
<dbReference type="InterPro" id="IPR036397">
    <property type="entry name" value="RNaseH_sf"/>
</dbReference>
<dbReference type="PANTHER" id="PTHR35004:SF6">
    <property type="entry name" value="TRANSPOSASE"/>
    <property type="match status" value="1"/>
</dbReference>
<protein>
    <submittedName>
        <fullName evidence="2">IS481 family transposase</fullName>
    </submittedName>
</protein>
<dbReference type="NCBIfam" id="NF033577">
    <property type="entry name" value="transpos_IS481"/>
    <property type="match status" value="1"/>
</dbReference>
<dbReference type="InterPro" id="IPR047656">
    <property type="entry name" value="IS481-like_transpos"/>
</dbReference>
<dbReference type="Gene3D" id="3.30.420.10">
    <property type="entry name" value="Ribonuclease H-like superfamily/Ribonuclease H"/>
    <property type="match status" value="1"/>
</dbReference>
<dbReference type="PROSITE" id="PS50994">
    <property type="entry name" value="INTEGRASE"/>
    <property type="match status" value="1"/>
</dbReference>
<keyword evidence="3" id="KW-1185">Reference proteome</keyword>
<dbReference type="InterPro" id="IPR012337">
    <property type="entry name" value="RNaseH-like_sf"/>
</dbReference>